<evidence type="ECO:0000313" key="3">
    <source>
        <dbReference type="Proteomes" id="UP000037069"/>
    </source>
</evidence>
<protein>
    <submittedName>
        <fullName evidence="2">Uncharacterized protein</fullName>
    </submittedName>
</protein>
<comment type="caution">
    <text evidence="2">The sequence shown here is derived from an EMBL/GenBank/DDBJ whole genome shotgun (WGS) entry which is preliminary data.</text>
</comment>
<keyword evidence="3" id="KW-1185">Reference proteome</keyword>
<feature type="region of interest" description="Disordered" evidence="1">
    <location>
        <begin position="23"/>
        <end position="52"/>
    </location>
</feature>
<reference evidence="2 3" key="1">
    <citation type="journal article" date="2015" name="Nat. Commun.">
        <title>Lucilia cuprina genome unlocks parasitic fly biology to underpin future interventions.</title>
        <authorList>
            <person name="Anstead C.A."/>
            <person name="Korhonen P.K."/>
            <person name="Young N.D."/>
            <person name="Hall R.S."/>
            <person name="Jex A.R."/>
            <person name="Murali S.C."/>
            <person name="Hughes D.S."/>
            <person name="Lee S.F."/>
            <person name="Perry T."/>
            <person name="Stroehlein A.J."/>
            <person name="Ansell B.R."/>
            <person name="Breugelmans B."/>
            <person name="Hofmann A."/>
            <person name="Qu J."/>
            <person name="Dugan S."/>
            <person name="Lee S.L."/>
            <person name="Chao H."/>
            <person name="Dinh H."/>
            <person name="Han Y."/>
            <person name="Doddapaneni H.V."/>
            <person name="Worley K.C."/>
            <person name="Muzny D.M."/>
            <person name="Ioannidis P."/>
            <person name="Waterhouse R.M."/>
            <person name="Zdobnov E.M."/>
            <person name="James P.J."/>
            <person name="Bagnall N.H."/>
            <person name="Kotze A.C."/>
            <person name="Gibbs R.A."/>
            <person name="Richards S."/>
            <person name="Batterham P."/>
            <person name="Gasser R.B."/>
        </authorList>
    </citation>
    <scope>NUCLEOTIDE SEQUENCE [LARGE SCALE GENOMIC DNA]</scope>
    <source>
        <strain evidence="2 3">LS</strain>
        <tissue evidence="2">Full body</tissue>
    </source>
</reference>
<evidence type="ECO:0000256" key="1">
    <source>
        <dbReference type="SAM" id="MobiDB-lite"/>
    </source>
</evidence>
<organism evidence="2 3">
    <name type="scientific">Lucilia cuprina</name>
    <name type="common">Green bottle fly</name>
    <name type="synonym">Australian sheep blowfly</name>
    <dbReference type="NCBI Taxonomy" id="7375"/>
    <lineage>
        <taxon>Eukaryota</taxon>
        <taxon>Metazoa</taxon>
        <taxon>Ecdysozoa</taxon>
        <taxon>Arthropoda</taxon>
        <taxon>Hexapoda</taxon>
        <taxon>Insecta</taxon>
        <taxon>Pterygota</taxon>
        <taxon>Neoptera</taxon>
        <taxon>Endopterygota</taxon>
        <taxon>Diptera</taxon>
        <taxon>Brachycera</taxon>
        <taxon>Muscomorpha</taxon>
        <taxon>Oestroidea</taxon>
        <taxon>Calliphoridae</taxon>
        <taxon>Luciliinae</taxon>
        <taxon>Lucilia</taxon>
    </lineage>
</organism>
<dbReference type="EMBL" id="JRES01001169">
    <property type="protein sequence ID" value="KNC24814.1"/>
    <property type="molecule type" value="Genomic_DNA"/>
</dbReference>
<dbReference type="OrthoDB" id="8065156at2759"/>
<gene>
    <name evidence="2" type="ORF">FF38_03731</name>
</gene>
<evidence type="ECO:0000313" key="2">
    <source>
        <dbReference type="EMBL" id="KNC24814.1"/>
    </source>
</evidence>
<dbReference type="AlphaFoldDB" id="A0A0L0C018"/>
<accession>A0A0L0C018</accession>
<sequence length="192" mass="21873">MAERDKEDRVKYEAVVDEYRKFMETTDEPSKRRKVADSKTTPEPGAPAVTSAKRPFKEVVKDHHLMALVNDKDGDMNPLVTKSYLTELVTPPSHVIKCMDEFSKDIISKCITNISNAWEGLNLKLIPAEEIPMRPRAYDGHTCLILAIPEDAKVKVFRSTKSGIMKLTPMFLYPEELDWKFPLLSGKSSDWD</sequence>
<proteinExistence type="predicted"/>
<name>A0A0L0C018_LUCCU</name>
<dbReference type="Proteomes" id="UP000037069">
    <property type="component" value="Unassembled WGS sequence"/>
</dbReference>